<protein>
    <submittedName>
        <fullName evidence="1">Uncharacterized protein</fullName>
    </submittedName>
</protein>
<name>A0A7W7NVJ2_9SPHN</name>
<comment type="caution">
    <text evidence="1">The sequence shown here is derived from an EMBL/GenBank/DDBJ whole genome shotgun (WGS) entry which is preliminary data.</text>
</comment>
<dbReference type="RefSeq" id="WP_246381173.1">
    <property type="nucleotide sequence ID" value="NZ_JACHLR010000002.1"/>
</dbReference>
<gene>
    <name evidence="1" type="ORF">HNO88_000487</name>
</gene>
<dbReference type="AlphaFoldDB" id="A0A7W7NVJ2"/>
<organism evidence="1 2">
    <name type="scientific">Novosphingobium chloroacetimidivorans</name>
    <dbReference type="NCBI Taxonomy" id="1428314"/>
    <lineage>
        <taxon>Bacteria</taxon>
        <taxon>Pseudomonadati</taxon>
        <taxon>Pseudomonadota</taxon>
        <taxon>Alphaproteobacteria</taxon>
        <taxon>Sphingomonadales</taxon>
        <taxon>Sphingomonadaceae</taxon>
        <taxon>Novosphingobium</taxon>
    </lineage>
</organism>
<evidence type="ECO:0000313" key="2">
    <source>
        <dbReference type="Proteomes" id="UP000555448"/>
    </source>
</evidence>
<dbReference type="EMBL" id="JACHLR010000002">
    <property type="protein sequence ID" value="MBB4857180.1"/>
    <property type="molecule type" value="Genomic_DNA"/>
</dbReference>
<keyword evidence="2" id="KW-1185">Reference proteome</keyword>
<evidence type="ECO:0000313" key="1">
    <source>
        <dbReference type="EMBL" id="MBB4857180.1"/>
    </source>
</evidence>
<sequence length="65" mass="7410">MRGSLTRFSALMQEPDPANARRAAREAWHSHGLILINPEWLNGWADRCQAELLAEKCHGKRKVQS</sequence>
<reference evidence="1 2" key="1">
    <citation type="submission" date="2020-08" db="EMBL/GenBank/DDBJ databases">
        <title>Functional genomics of gut bacteria from endangered species of beetles.</title>
        <authorList>
            <person name="Carlos-Shanley C."/>
        </authorList>
    </citation>
    <scope>NUCLEOTIDE SEQUENCE [LARGE SCALE GENOMIC DNA]</scope>
    <source>
        <strain evidence="1 2">S00245</strain>
    </source>
</reference>
<accession>A0A7W7NVJ2</accession>
<proteinExistence type="predicted"/>
<dbReference type="Proteomes" id="UP000555448">
    <property type="component" value="Unassembled WGS sequence"/>
</dbReference>